<evidence type="ECO:0000313" key="2">
    <source>
        <dbReference type="Proteomes" id="UP000193218"/>
    </source>
</evidence>
<dbReference type="PANTHER" id="PTHR33606">
    <property type="entry name" value="PROTEIN YCII"/>
    <property type="match status" value="1"/>
</dbReference>
<sequence>MPFITSGPSLRRLPLFFAYCPDYAGVLAKRLEVRPKHWARVQKEAEEGLHEFGLGYLPPPESSSTLPADVPSSTPLMDGSLMVFRAISLDHAWKRIKEDIYYTDGVWDKEKCVVREFIKHEKYSD</sequence>
<keyword evidence="2" id="KW-1185">Reference proteome</keyword>
<dbReference type="GeneID" id="33557521"/>
<dbReference type="EMBL" id="NBSH01000006">
    <property type="protein sequence ID" value="ORX37025.1"/>
    <property type="molecule type" value="Genomic_DNA"/>
</dbReference>
<accession>A0A1Y1UIU4</accession>
<dbReference type="OrthoDB" id="5519740at2759"/>
<dbReference type="Proteomes" id="UP000193218">
    <property type="component" value="Unassembled WGS sequence"/>
</dbReference>
<dbReference type="SUPFAM" id="SSF54909">
    <property type="entry name" value="Dimeric alpha+beta barrel"/>
    <property type="match status" value="1"/>
</dbReference>
<evidence type="ECO:0008006" key="3">
    <source>
        <dbReference type="Google" id="ProtNLM"/>
    </source>
</evidence>
<reference evidence="1 2" key="1">
    <citation type="submission" date="2017-03" db="EMBL/GenBank/DDBJ databases">
        <title>Widespread Adenine N6-methylation of Active Genes in Fungi.</title>
        <authorList>
            <consortium name="DOE Joint Genome Institute"/>
            <person name="Mondo S.J."/>
            <person name="Dannebaum R.O."/>
            <person name="Kuo R.C."/>
            <person name="Louie K.B."/>
            <person name="Bewick A.J."/>
            <person name="Labutti K."/>
            <person name="Haridas S."/>
            <person name="Kuo A."/>
            <person name="Salamov A."/>
            <person name="Ahrendt S.R."/>
            <person name="Lau R."/>
            <person name="Bowen B.P."/>
            <person name="Lipzen A."/>
            <person name="Sullivan W."/>
            <person name="Andreopoulos W.B."/>
            <person name="Clum A."/>
            <person name="Lindquist E."/>
            <person name="Daum C."/>
            <person name="Northen T.R."/>
            <person name="Ramamoorthy G."/>
            <person name="Schmitz R.J."/>
            <person name="Gryganskyi A."/>
            <person name="Culley D."/>
            <person name="Magnuson J."/>
            <person name="James T.Y."/>
            <person name="O'Malley M.A."/>
            <person name="Stajich J.E."/>
            <person name="Spatafora J.W."/>
            <person name="Visel A."/>
            <person name="Grigoriev I.V."/>
        </authorList>
    </citation>
    <scope>NUCLEOTIDE SEQUENCE [LARGE SCALE GENOMIC DNA]</scope>
    <source>
        <strain evidence="1 2">NRRL Y-17943</strain>
    </source>
</reference>
<comment type="caution">
    <text evidence="1">The sequence shown here is derived from an EMBL/GenBank/DDBJ whole genome shotgun (WGS) entry which is preliminary data.</text>
</comment>
<dbReference type="Gene3D" id="3.30.70.1060">
    <property type="entry name" value="Dimeric alpha+beta barrel"/>
    <property type="match status" value="1"/>
</dbReference>
<dbReference type="InterPro" id="IPR011008">
    <property type="entry name" value="Dimeric_a/b-barrel"/>
</dbReference>
<evidence type="ECO:0000313" key="1">
    <source>
        <dbReference type="EMBL" id="ORX37025.1"/>
    </source>
</evidence>
<proteinExistence type="predicted"/>
<organism evidence="1 2">
    <name type="scientific">Kockovaella imperatae</name>
    <dbReference type="NCBI Taxonomy" id="4999"/>
    <lineage>
        <taxon>Eukaryota</taxon>
        <taxon>Fungi</taxon>
        <taxon>Dikarya</taxon>
        <taxon>Basidiomycota</taxon>
        <taxon>Agaricomycotina</taxon>
        <taxon>Tremellomycetes</taxon>
        <taxon>Tremellales</taxon>
        <taxon>Cuniculitremaceae</taxon>
        <taxon>Kockovaella</taxon>
    </lineage>
</organism>
<dbReference type="InterPro" id="IPR051807">
    <property type="entry name" value="Sec-metab_biosynth-assoc"/>
</dbReference>
<protein>
    <recommendedName>
        <fullName evidence="3">YCII-related domain-containing protein</fullName>
    </recommendedName>
</protein>
<dbReference type="InParanoid" id="A0A1Y1UIU4"/>
<name>A0A1Y1UIU4_9TREE</name>
<dbReference type="AlphaFoldDB" id="A0A1Y1UIU4"/>
<dbReference type="RefSeq" id="XP_021871063.1">
    <property type="nucleotide sequence ID" value="XM_022015712.1"/>
</dbReference>
<gene>
    <name evidence="1" type="ORF">BD324DRAFT_624531</name>
</gene>
<dbReference type="PANTHER" id="PTHR33606:SF3">
    <property type="entry name" value="PROTEIN YCII"/>
    <property type="match status" value="1"/>
</dbReference>